<sequence length="489" mass="51598">MTDAVVVGSGPNGLAAALTLARAGLRVEVFEAHERIGGGLRSEALFDSEVLHDICAAVHPMAPVSPFMRSLDLEGHGVPLLHSPAAYGHPLKGRPAVLAWRDLDATCAELGADGRRWRRLMLPLMERSADVVELMLSTQRTPPNPRALAVLAPRLPAQALRVGGGLRTEAARALLTGVAAHGIGRLPSPAAAAVALLLGHLAHTTGWPVPRGGSQAVADVMAAHIERLGGRIHTGVRVDSLHDLPARRLTLLDVSPRELARIAPLPGGYLRALSRYRYGPGAAKADFLVEGPIPWSDPRLSRAATIHLGGTHGTAPQLARAETATARGLRTGHPYIIVVDPAAADPARAVRGRRPVWAYAHVPHGDTRDPLPVIRAALETHAPGFTDTVLAERGVTAARLGAYNANYVGGDIASGAMSLWQTLARPVPRWNPYRTPLPGTFLCSSATPPGPSVHGMCGHHAARAALREWPEAGPTAQARADQGDRMLEG</sequence>
<dbReference type="Proteomes" id="UP000516373">
    <property type="component" value="Chromosome"/>
</dbReference>
<gene>
    <name evidence="2" type="ORF">GCM10017668_29820</name>
</gene>
<dbReference type="AlphaFoldDB" id="A0A7G1NE86"/>
<dbReference type="EMBL" id="AP023439">
    <property type="protein sequence ID" value="BCL21139.1"/>
    <property type="molecule type" value="Genomic_DNA"/>
</dbReference>
<dbReference type="Pfam" id="PF13450">
    <property type="entry name" value="NAD_binding_8"/>
    <property type="match status" value="1"/>
</dbReference>
<feature type="region of interest" description="Disordered" evidence="1">
    <location>
        <begin position="468"/>
        <end position="489"/>
    </location>
</feature>
<evidence type="ECO:0000256" key="1">
    <source>
        <dbReference type="SAM" id="MobiDB-lite"/>
    </source>
</evidence>
<dbReference type="RefSeq" id="WP_190899929.1">
    <property type="nucleotide sequence ID" value="NZ_AP023439.1"/>
</dbReference>
<proteinExistence type="predicted"/>
<reference evidence="2 3" key="1">
    <citation type="journal article" date="2014" name="Int. J. Syst. Evol. Microbiol.">
        <title>Complete genome sequence of Corynebacterium casei LMG S-19264T (=DSM 44701T), isolated from a smear-ripened cheese.</title>
        <authorList>
            <consortium name="US DOE Joint Genome Institute (JGI-PGF)"/>
            <person name="Walter F."/>
            <person name="Albersmeier A."/>
            <person name="Kalinowski J."/>
            <person name="Ruckert C."/>
        </authorList>
    </citation>
    <scope>NUCLEOTIDE SEQUENCE [LARGE SCALE GENOMIC DNA]</scope>
    <source>
        <strain evidence="2 3">JCM 4255</strain>
    </source>
</reference>
<dbReference type="PANTHER" id="PTHR10668:SF105">
    <property type="entry name" value="DEHYDROGENASE-RELATED"/>
    <property type="match status" value="1"/>
</dbReference>
<dbReference type="InterPro" id="IPR036188">
    <property type="entry name" value="FAD/NAD-bd_sf"/>
</dbReference>
<protein>
    <submittedName>
        <fullName evidence="2">Dehydrogenase</fullName>
    </submittedName>
</protein>
<dbReference type="SUPFAM" id="SSF51905">
    <property type="entry name" value="FAD/NAD(P)-binding domain"/>
    <property type="match status" value="1"/>
</dbReference>
<dbReference type="KEGG" id="stui:GCM10017668_29820"/>
<dbReference type="PRINTS" id="PR00419">
    <property type="entry name" value="ADXRDTASE"/>
</dbReference>
<dbReference type="Gene3D" id="3.50.50.60">
    <property type="entry name" value="FAD/NAD(P)-binding domain"/>
    <property type="match status" value="2"/>
</dbReference>
<dbReference type="PANTHER" id="PTHR10668">
    <property type="entry name" value="PHYTOENE DEHYDROGENASE"/>
    <property type="match status" value="1"/>
</dbReference>
<evidence type="ECO:0000313" key="3">
    <source>
        <dbReference type="Proteomes" id="UP000516373"/>
    </source>
</evidence>
<organism evidence="2 3">
    <name type="scientific">Streptomyces tuirus</name>
    <dbReference type="NCBI Taxonomy" id="68278"/>
    <lineage>
        <taxon>Bacteria</taxon>
        <taxon>Bacillati</taxon>
        <taxon>Actinomycetota</taxon>
        <taxon>Actinomycetes</taxon>
        <taxon>Kitasatosporales</taxon>
        <taxon>Streptomycetaceae</taxon>
        <taxon>Streptomyces</taxon>
    </lineage>
</organism>
<evidence type="ECO:0000313" key="2">
    <source>
        <dbReference type="EMBL" id="BCL21139.1"/>
    </source>
</evidence>
<accession>A0A7G1NE86</accession>
<name>A0A7G1NE86_9ACTN</name>